<dbReference type="SUPFAM" id="SSF52980">
    <property type="entry name" value="Restriction endonuclease-like"/>
    <property type="match status" value="1"/>
</dbReference>
<evidence type="ECO:0000256" key="1">
    <source>
        <dbReference type="ARBA" id="ARBA00004173"/>
    </source>
</evidence>
<dbReference type="GO" id="GO:0003676">
    <property type="term" value="F:nucleic acid binding"/>
    <property type="evidence" value="ECO:0007669"/>
    <property type="project" value="InterPro"/>
</dbReference>
<dbReference type="GO" id="GO:0006302">
    <property type="term" value="P:double-strand break repair"/>
    <property type="evidence" value="ECO:0007669"/>
    <property type="project" value="UniProtKB-ARBA"/>
</dbReference>
<accession>A0A0D1XIM1</accession>
<feature type="compositionally biased region" description="Polar residues" evidence="3">
    <location>
        <begin position="262"/>
        <end position="278"/>
    </location>
</feature>
<dbReference type="InterPro" id="IPR011856">
    <property type="entry name" value="tRNA_endonuc-like_dom_sf"/>
</dbReference>
<dbReference type="Pfam" id="PF10356">
    <property type="entry name" value="RRG7"/>
    <property type="match status" value="2"/>
</dbReference>
<evidence type="ECO:0000256" key="2">
    <source>
        <dbReference type="ARBA" id="ARBA00023128"/>
    </source>
</evidence>
<dbReference type="OrthoDB" id="20734at2759"/>
<dbReference type="InterPro" id="IPR018828">
    <property type="entry name" value="RRG7"/>
</dbReference>
<gene>
    <name evidence="4" type="ORF">PV09_06340</name>
</gene>
<feature type="compositionally biased region" description="Polar residues" evidence="3">
    <location>
        <begin position="31"/>
        <end position="47"/>
    </location>
</feature>
<dbReference type="Proteomes" id="UP000053259">
    <property type="component" value="Unassembled WGS sequence"/>
</dbReference>
<dbReference type="InParanoid" id="A0A0D1XIM1"/>
<keyword evidence="2" id="KW-0496">Mitochondrion</keyword>
<proteinExistence type="predicted"/>
<dbReference type="InterPro" id="IPR011335">
    <property type="entry name" value="Restrct_endonuc-II-like"/>
</dbReference>
<organism evidence="4 5">
    <name type="scientific">Verruconis gallopava</name>
    <dbReference type="NCBI Taxonomy" id="253628"/>
    <lineage>
        <taxon>Eukaryota</taxon>
        <taxon>Fungi</taxon>
        <taxon>Dikarya</taxon>
        <taxon>Ascomycota</taxon>
        <taxon>Pezizomycotina</taxon>
        <taxon>Dothideomycetes</taxon>
        <taxon>Pleosporomycetidae</taxon>
        <taxon>Venturiales</taxon>
        <taxon>Sympoventuriaceae</taxon>
        <taxon>Verruconis</taxon>
    </lineage>
</organism>
<dbReference type="EMBL" id="KN847550">
    <property type="protein sequence ID" value="KIW02176.1"/>
    <property type="molecule type" value="Genomic_DNA"/>
</dbReference>
<evidence type="ECO:0000313" key="4">
    <source>
        <dbReference type="EMBL" id="KIW02176.1"/>
    </source>
</evidence>
<dbReference type="RefSeq" id="XP_016212045.1">
    <property type="nucleotide sequence ID" value="XM_016359963.1"/>
</dbReference>
<evidence type="ECO:0000313" key="5">
    <source>
        <dbReference type="Proteomes" id="UP000053259"/>
    </source>
</evidence>
<evidence type="ECO:0000256" key="3">
    <source>
        <dbReference type="SAM" id="MobiDB-lite"/>
    </source>
</evidence>
<comment type="subcellular location">
    <subcellularLocation>
        <location evidence="1">Mitochondrion</location>
    </subcellularLocation>
</comment>
<dbReference type="PANTHER" id="PTHR28133:SF1">
    <property type="entry name" value="REQUIRED FOR RESPIRATORY GROWTH PROTEIN 7, MITOCHONDRIAL"/>
    <property type="match status" value="1"/>
</dbReference>
<dbReference type="AlphaFoldDB" id="A0A0D1XIM1"/>
<feature type="region of interest" description="Disordered" evidence="3">
    <location>
        <begin position="24"/>
        <end position="47"/>
    </location>
</feature>
<sequence length="278" mass="30941">MFQRCLLGSQHSALWTSTRTYRTKGSKNRKATQVTDGPYLTSRSPASNTSIKETWKRPVTITRGSEHHHDLASFLEYAKRERLSDSSNVYLGTVYEYTAAASVARLGFDVVRTGRTADFGIDLLGWWRLPTSPDPIKVLLQCKAYERKLGPQYIRELEGSFPGAPAHWQGQGVMGFLVAPSQATKGMRDAMIKSSLPLGFMQVTREGKILQMLWNHKVALWGLEGFGVVKKLKRQATTCDVNEEIALTLNGRTLDLSERPSTENATGSAMGSWRIGNT</sequence>
<dbReference type="PANTHER" id="PTHR28133">
    <property type="entry name" value="REQUIRED FOR RESPIRATORY GROWTH PROTEIN 7, MITOCHONDRIAL"/>
    <property type="match status" value="1"/>
</dbReference>
<dbReference type="VEuPathDB" id="FungiDB:PV09_06340"/>
<evidence type="ECO:0008006" key="6">
    <source>
        <dbReference type="Google" id="ProtNLM"/>
    </source>
</evidence>
<reference evidence="4 5" key="1">
    <citation type="submission" date="2015-01" db="EMBL/GenBank/DDBJ databases">
        <title>The Genome Sequence of Ochroconis gallopava CBS43764.</title>
        <authorList>
            <consortium name="The Broad Institute Genomics Platform"/>
            <person name="Cuomo C."/>
            <person name="de Hoog S."/>
            <person name="Gorbushina A."/>
            <person name="Stielow B."/>
            <person name="Teixiera M."/>
            <person name="Abouelleil A."/>
            <person name="Chapman S.B."/>
            <person name="Priest M."/>
            <person name="Young S.K."/>
            <person name="Wortman J."/>
            <person name="Nusbaum C."/>
            <person name="Birren B."/>
        </authorList>
    </citation>
    <scope>NUCLEOTIDE SEQUENCE [LARGE SCALE GENOMIC DNA]</scope>
    <source>
        <strain evidence="4 5">CBS 43764</strain>
    </source>
</reference>
<name>A0A0D1XIM1_9PEZI</name>
<dbReference type="Gene3D" id="3.40.1350.10">
    <property type="match status" value="1"/>
</dbReference>
<dbReference type="GO" id="GO:0005739">
    <property type="term" value="C:mitochondrion"/>
    <property type="evidence" value="ECO:0007669"/>
    <property type="project" value="UniProtKB-SubCell"/>
</dbReference>
<dbReference type="GeneID" id="27314313"/>
<keyword evidence="5" id="KW-1185">Reference proteome</keyword>
<feature type="region of interest" description="Disordered" evidence="3">
    <location>
        <begin position="258"/>
        <end position="278"/>
    </location>
</feature>
<protein>
    <recommendedName>
        <fullName evidence="6">Restriction endonuclease type IV Mrr domain-containing protein</fullName>
    </recommendedName>
</protein>